<evidence type="ECO:0000259" key="1">
    <source>
        <dbReference type="PROSITE" id="PS51269"/>
    </source>
</evidence>
<dbReference type="PROSITE" id="PS51269">
    <property type="entry name" value="COMM"/>
    <property type="match status" value="1"/>
</dbReference>
<proteinExistence type="predicted"/>
<dbReference type="PANTHER" id="PTHR12333:SF0">
    <property type="entry name" value="COMM DOMAIN-CONTAINING PROTEIN 10"/>
    <property type="match status" value="1"/>
</dbReference>
<dbReference type="PANTHER" id="PTHR12333">
    <property type="entry name" value="COMM DOMAIN CONTAINING PROTEIN 10"/>
    <property type="match status" value="1"/>
</dbReference>
<feature type="domain" description="COMM" evidence="1">
    <location>
        <begin position="78"/>
        <end position="147"/>
    </location>
</feature>
<sequence length="147" mass="17269">MATLMFSSTPSIRKAVSIINNLDGSKFPLLLSRILQKLHMKDERTFSEEEEERLQSTLSLEVTDLELLLQTLEFFLQQLDTINWRLNLQMAQSTKTKQKIPNAMLELGVSREERDSNQKIRMEFTHEELYQFYNQLETIQKQLDGLS</sequence>
<reference evidence="2" key="1">
    <citation type="submission" date="2022-11" db="EMBL/GenBank/DDBJ databases">
        <title>Centuries of genome instability and evolution in soft-shell clam transmissible cancer (bioRxiv).</title>
        <authorList>
            <person name="Hart S.F.M."/>
            <person name="Yonemitsu M.A."/>
            <person name="Giersch R.M."/>
            <person name="Beal B.F."/>
            <person name="Arriagada G."/>
            <person name="Davis B.W."/>
            <person name="Ostrander E.A."/>
            <person name="Goff S.P."/>
            <person name="Metzger M.J."/>
        </authorList>
    </citation>
    <scope>NUCLEOTIDE SEQUENCE</scope>
    <source>
        <strain evidence="2">MELC-2E11</strain>
        <tissue evidence="2">Siphon/mantle</tissue>
    </source>
</reference>
<dbReference type="Pfam" id="PF07258">
    <property type="entry name" value="COMM_domain"/>
    <property type="match status" value="1"/>
</dbReference>
<gene>
    <name evidence="2" type="ORF">MAR_014165</name>
</gene>
<keyword evidence="3" id="KW-1185">Reference proteome</keyword>
<organism evidence="2 3">
    <name type="scientific">Mya arenaria</name>
    <name type="common">Soft-shell clam</name>
    <dbReference type="NCBI Taxonomy" id="6604"/>
    <lineage>
        <taxon>Eukaryota</taxon>
        <taxon>Metazoa</taxon>
        <taxon>Spiralia</taxon>
        <taxon>Lophotrochozoa</taxon>
        <taxon>Mollusca</taxon>
        <taxon>Bivalvia</taxon>
        <taxon>Autobranchia</taxon>
        <taxon>Heteroconchia</taxon>
        <taxon>Euheterodonta</taxon>
        <taxon>Imparidentia</taxon>
        <taxon>Neoheterodontei</taxon>
        <taxon>Myida</taxon>
        <taxon>Myoidea</taxon>
        <taxon>Myidae</taxon>
        <taxon>Mya</taxon>
    </lineage>
</organism>
<dbReference type="InterPro" id="IPR017920">
    <property type="entry name" value="COMM"/>
</dbReference>
<dbReference type="EMBL" id="CP111026">
    <property type="protein sequence ID" value="WAR28461.1"/>
    <property type="molecule type" value="Genomic_DNA"/>
</dbReference>
<dbReference type="InterPro" id="IPR037361">
    <property type="entry name" value="COMMD10"/>
</dbReference>
<accession>A0ABY7G5W9</accession>
<dbReference type="Proteomes" id="UP001164746">
    <property type="component" value="Chromosome 15"/>
</dbReference>
<evidence type="ECO:0000313" key="2">
    <source>
        <dbReference type="EMBL" id="WAR28461.1"/>
    </source>
</evidence>
<evidence type="ECO:0000313" key="3">
    <source>
        <dbReference type="Proteomes" id="UP001164746"/>
    </source>
</evidence>
<name>A0ABY7G5W9_MYAAR</name>
<protein>
    <submittedName>
        <fullName evidence="2">COMDA-like protein</fullName>
    </submittedName>
</protein>